<feature type="domain" description="VTT" evidence="7">
    <location>
        <begin position="37"/>
        <end position="166"/>
    </location>
</feature>
<evidence type="ECO:0000256" key="5">
    <source>
        <dbReference type="ARBA" id="ARBA00023136"/>
    </source>
</evidence>
<evidence type="ECO:0000256" key="4">
    <source>
        <dbReference type="ARBA" id="ARBA00022989"/>
    </source>
</evidence>
<dbReference type="PANTHER" id="PTHR42709:SF6">
    <property type="entry name" value="UNDECAPRENYL PHOSPHATE TRANSPORTER A"/>
    <property type="match status" value="1"/>
</dbReference>
<proteinExistence type="predicted"/>
<dbReference type="HOGENOM" id="CLU_044208_1_1_0"/>
<dbReference type="InterPro" id="IPR051311">
    <property type="entry name" value="DedA_domain"/>
</dbReference>
<dbReference type="Proteomes" id="UP000006583">
    <property type="component" value="Chromosome"/>
</dbReference>
<comment type="subcellular location">
    <subcellularLocation>
        <location evidence="1">Cell membrane</location>
        <topology evidence="1">Multi-pass membrane protein</topology>
    </subcellularLocation>
</comment>
<evidence type="ECO:0000256" key="3">
    <source>
        <dbReference type="ARBA" id="ARBA00022692"/>
    </source>
</evidence>
<dbReference type="Pfam" id="PF09335">
    <property type="entry name" value="VTT_dom"/>
    <property type="match status" value="1"/>
</dbReference>
<keyword evidence="5 6" id="KW-0472">Membrane</keyword>
<dbReference type="GO" id="GO:0005886">
    <property type="term" value="C:plasma membrane"/>
    <property type="evidence" value="ECO:0007669"/>
    <property type="project" value="UniProtKB-SubCell"/>
</dbReference>
<feature type="transmembrane region" description="Helical" evidence="6">
    <location>
        <begin position="54"/>
        <end position="77"/>
    </location>
</feature>
<dbReference type="eggNOG" id="COG0586">
    <property type="taxonomic scope" value="Bacteria"/>
</dbReference>
<name>F8C500_THEGP</name>
<evidence type="ECO:0000259" key="7">
    <source>
        <dbReference type="Pfam" id="PF09335"/>
    </source>
</evidence>
<accession>F8C500</accession>
<keyword evidence="4 6" id="KW-1133">Transmembrane helix</keyword>
<dbReference type="OrthoDB" id="9813426at2"/>
<dbReference type="PANTHER" id="PTHR42709">
    <property type="entry name" value="ALKALINE PHOSPHATASE LIKE PROTEIN"/>
    <property type="match status" value="1"/>
</dbReference>
<dbReference type="EMBL" id="CP002829">
    <property type="protein sequence ID" value="AEH22785.1"/>
    <property type="molecule type" value="Genomic_DNA"/>
</dbReference>
<reference evidence="8 9" key="1">
    <citation type="journal article" date="2013" name="Genome Announc.">
        <title>Complete genome sequence of the hyperthermophilic sulfate-reducing bacterium Thermodesulfobacterium geofontis OPF15T.</title>
        <authorList>
            <person name="Elkins J.G."/>
            <person name="Hamilton-Brehm S.D."/>
            <person name="Lucas S."/>
            <person name="Han J."/>
            <person name="Lapidus A."/>
            <person name="Cheng J.F."/>
            <person name="Goodwin L.A."/>
            <person name="Pitluck S."/>
            <person name="Peters L."/>
            <person name="Mikhailova N."/>
            <person name="Davenport K.W."/>
            <person name="Detter J.C."/>
            <person name="Han C.S."/>
            <person name="Tapia R."/>
            <person name="Land M.L."/>
            <person name="Hauser L."/>
            <person name="Kyrpides N.C."/>
            <person name="Ivanova N.N."/>
            <person name="Pagani I."/>
            <person name="Bruce D."/>
            <person name="Woyke T."/>
            <person name="Cottingham R.W."/>
        </authorList>
    </citation>
    <scope>NUCLEOTIDE SEQUENCE [LARGE SCALE GENOMIC DNA]</scope>
    <source>
        <strain evidence="8 9">OPF15</strain>
    </source>
</reference>
<keyword evidence="3 6" id="KW-0812">Transmembrane</keyword>
<feature type="transmembrane region" description="Helical" evidence="6">
    <location>
        <begin position="180"/>
        <end position="198"/>
    </location>
</feature>
<keyword evidence="2" id="KW-1003">Cell membrane</keyword>
<keyword evidence="9" id="KW-1185">Reference proteome</keyword>
<dbReference type="PATRIC" id="fig|795359.3.peg.692"/>
<dbReference type="InterPro" id="IPR032816">
    <property type="entry name" value="VTT_dom"/>
</dbReference>
<evidence type="ECO:0000313" key="9">
    <source>
        <dbReference type="Proteomes" id="UP000006583"/>
    </source>
</evidence>
<protein>
    <submittedName>
        <fullName evidence="8">SNARE associated Golgi protein-related protein</fullName>
    </submittedName>
</protein>
<dbReference type="AlphaFoldDB" id="F8C500"/>
<dbReference type="KEGG" id="top:TOPB45_0683"/>
<evidence type="ECO:0000256" key="1">
    <source>
        <dbReference type="ARBA" id="ARBA00004651"/>
    </source>
</evidence>
<feature type="transmembrane region" description="Helical" evidence="6">
    <location>
        <begin position="20"/>
        <end position="42"/>
    </location>
</feature>
<gene>
    <name evidence="8" type="ordered locus">TOPB45_0683</name>
</gene>
<feature type="transmembrane region" description="Helical" evidence="6">
    <location>
        <begin position="143"/>
        <end position="168"/>
    </location>
</feature>
<sequence length="204" mass="23072">MGFILQILSQILFFFEKSGYLGVFFLMALESTLVPIPSEIIIPPAAYLAYKGSLSLTGVILSGVLGSLAGSLFNYFIALKIGRPVIVYFIKKYGKFFLITEKAFYKVENFWDNHGHISTFVGRLLPGFRHVISIPAGFAKMNLYLFSFFTTLGAGIWCCFLAFCGYFFGKNEMLLKEYLHKGSFGLIIFCVILIAFYIKFKLKK</sequence>
<dbReference type="STRING" id="795359.TOPB45_0683"/>
<evidence type="ECO:0000256" key="2">
    <source>
        <dbReference type="ARBA" id="ARBA00022475"/>
    </source>
</evidence>
<evidence type="ECO:0000313" key="8">
    <source>
        <dbReference type="EMBL" id="AEH22785.1"/>
    </source>
</evidence>
<organism evidence="8 9">
    <name type="scientific">Thermodesulfobacterium geofontis (strain OPF15)</name>
    <dbReference type="NCBI Taxonomy" id="795359"/>
    <lineage>
        <taxon>Bacteria</taxon>
        <taxon>Pseudomonadati</taxon>
        <taxon>Thermodesulfobacteriota</taxon>
        <taxon>Thermodesulfobacteria</taxon>
        <taxon>Thermodesulfobacteriales</taxon>
        <taxon>Thermodesulfobacteriaceae</taxon>
        <taxon>Thermodesulfobacterium</taxon>
    </lineage>
</organism>
<evidence type="ECO:0000256" key="6">
    <source>
        <dbReference type="SAM" id="Phobius"/>
    </source>
</evidence>